<protein>
    <submittedName>
        <fullName evidence="3">Uncharacterized protein</fullName>
    </submittedName>
</protein>
<dbReference type="PANTHER" id="PTHR11365:SF23">
    <property type="entry name" value="HYPOTHETICAL 5-OXOPROLINASE (EUROFUNG)-RELATED"/>
    <property type="match status" value="1"/>
</dbReference>
<evidence type="ECO:0000259" key="2">
    <source>
        <dbReference type="Pfam" id="PF19278"/>
    </source>
</evidence>
<sequence length="257" mass="29604">MITATRVSISEFGYDPRKLYLYAYGGAGPIHAHSIAKSLKMPGFIVPTTAGVASSLGFLSSPPSFEFSKTYICILNKNNLLNIKSIFKQLEIDSKNKLYDFKSAKVKKTIYSLNIRHSGQGHDINLECSLENKKFNIGYIKNEFYKKYESIYGYAHKHLDVEITLCKVIVKAEQPKINLKYKEIFVNNNDKTKYREIYDGKKMIKCKYMNVEQLLYNKTYIGPLILQSIETTCIIPKNCRINKDEYNNIIVKFNDKP</sequence>
<dbReference type="GO" id="GO:0006749">
    <property type="term" value="P:glutathione metabolic process"/>
    <property type="evidence" value="ECO:0007669"/>
    <property type="project" value="TreeGrafter"/>
</dbReference>
<organism evidence="3">
    <name type="scientific">marine metagenome</name>
    <dbReference type="NCBI Taxonomy" id="408172"/>
    <lineage>
        <taxon>unclassified sequences</taxon>
        <taxon>metagenomes</taxon>
        <taxon>ecological metagenomes</taxon>
    </lineage>
</organism>
<dbReference type="PANTHER" id="PTHR11365">
    <property type="entry name" value="5-OXOPROLINASE RELATED"/>
    <property type="match status" value="1"/>
</dbReference>
<feature type="domain" description="Hydantoinase A/oxoprolinase" evidence="1">
    <location>
        <begin position="8"/>
        <end position="60"/>
    </location>
</feature>
<feature type="domain" description="Acetophenone carboxylase-like C-terminal" evidence="2">
    <location>
        <begin position="84"/>
        <end position="247"/>
    </location>
</feature>
<dbReference type="InterPro" id="IPR045079">
    <property type="entry name" value="Oxoprolinase-like"/>
</dbReference>
<evidence type="ECO:0000259" key="1">
    <source>
        <dbReference type="Pfam" id="PF01968"/>
    </source>
</evidence>
<evidence type="ECO:0000313" key="3">
    <source>
        <dbReference type="EMBL" id="SVA61075.1"/>
    </source>
</evidence>
<dbReference type="EMBL" id="UINC01014295">
    <property type="protein sequence ID" value="SVA61075.1"/>
    <property type="molecule type" value="Genomic_DNA"/>
</dbReference>
<dbReference type="GO" id="GO:0005829">
    <property type="term" value="C:cytosol"/>
    <property type="evidence" value="ECO:0007669"/>
    <property type="project" value="TreeGrafter"/>
</dbReference>
<dbReference type="Pfam" id="PF01968">
    <property type="entry name" value="Hydantoinase_A"/>
    <property type="match status" value="1"/>
</dbReference>
<dbReference type="InterPro" id="IPR002821">
    <property type="entry name" value="Hydantoinase_A"/>
</dbReference>
<reference evidence="3" key="1">
    <citation type="submission" date="2018-05" db="EMBL/GenBank/DDBJ databases">
        <authorList>
            <person name="Lanie J.A."/>
            <person name="Ng W.-L."/>
            <person name="Kazmierczak K.M."/>
            <person name="Andrzejewski T.M."/>
            <person name="Davidsen T.M."/>
            <person name="Wayne K.J."/>
            <person name="Tettelin H."/>
            <person name="Glass J.I."/>
            <person name="Rusch D."/>
            <person name="Podicherti R."/>
            <person name="Tsui H.-C.T."/>
            <person name="Winkler M.E."/>
        </authorList>
    </citation>
    <scope>NUCLEOTIDE SEQUENCE</scope>
</reference>
<gene>
    <name evidence="3" type="ORF">METZ01_LOCUS113929</name>
</gene>
<proteinExistence type="predicted"/>
<dbReference type="GO" id="GO:0017168">
    <property type="term" value="F:5-oxoprolinase (ATP-hydrolyzing) activity"/>
    <property type="evidence" value="ECO:0007669"/>
    <property type="project" value="TreeGrafter"/>
</dbReference>
<dbReference type="InterPro" id="IPR049517">
    <property type="entry name" value="ACX-like_C"/>
</dbReference>
<name>A0A381X8I1_9ZZZZ</name>
<dbReference type="Pfam" id="PF19278">
    <property type="entry name" value="Hydant_A_C"/>
    <property type="match status" value="1"/>
</dbReference>
<dbReference type="AlphaFoldDB" id="A0A381X8I1"/>
<accession>A0A381X8I1</accession>